<accession>A0A8S5VHA5</accession>
<reference evidence="1" key="1">
    <citation type="journal article" date="2021" name="Proc. Natl. Acad. Sci. U.S.A.">
        <title>A Catalog of Tens of Thousands of Viruses from Human Metagenomes Reveals Hidden Associations with Chronic Diseases.</title>
        <authorList>
            <person name="Tisza M.J."/>
            <person name="Buck C.B."/>
        </authorList>
    </citation>
    <scope>NUCLEOTIDE SEQUENCE</scope>
    <source>
        <strain evidence="1">CtkfK18</strain>
    </source>
</reference>
<name>A0A8S5VHA5_9CAUD</name>
<organism evidence="1">
    <name type="scientific">Myoviridae sp. ctkfK18</name>
    <dbReference type="NCBI Taxonomy" id="2825165"/>
    <lineage>
        <taxon>Viruses</taxon>
        <taxon>Duplodnaviria</taxon>
        <taxon>Heunggongvirae</taxon>
        <taxon>Uroviricota</taxon>
        <taxon>Caudoviricetes</taxon>
    </lineage>
</organism>
<dbReference type="EMBL" id="BK016265">
    <property type="protein sequence ID" value="DAG05967.1"/>
    <property type="molecule type" value="Genomic_DNA"/>
</dbReference>
<sequence length="213" mass="25571">MLNGTMLGDSLDIMKWRISVTLNKLQLIDSEYEENSDFKDLELYYFKRTLDVVAEYNKPYFDDMSKTSRRYMEFLLFKIESNIKLIGTMRNYNYIYKDELTNHSIMCMVAECKALKNLLEVFIENTTEDNYIDNKKSKYEDIIEWCDKQHLMGKETRTKHILEKVKEFGLTAEIMREIEIPYHSEFRKFGDDMNDLLEIQPVYKLIYKTNLSD</sequence>
<proteinExistence type="predicted"/>
<evidence type="ECO:0000313" key="1">
    <source>
        <dbReference type="EMBL" id="DAG05967.1"/>
    </source>
</evidence>
<protein>
    <submittedName>
        <fullName evidence="1">Uncharacterized protein</fullName>
    </submittedName>
</protein>